<dbReference type="Pfam" id="PF25059">
    <property type="entry name" value="FN3_DSCAM-DSCAML_C"/>
    <property type="match status" value="1"/>
</dbReference>
<gene>
    <name evidence="12" type="ORF">LAZ67_8000777</name>
</gene>
<feature type="domain" description="Fibronectin type-III" evidence="11">
    <location>
        <begin position="69"/>
        <end position="160"/>
    </location>
</feature>
<dbReference type="CDD" id="cd00063">
    <property type="entry name" value="FN3"/>
    <property type="match status" value="2"/>
</dbReference>
<dbReference type="PROSITE" id="PS50853">
    <property type="entry name" value="FN3"/>
    <property type="match status" value="2"/>
</dbReference>
<evidence type="ECO:0000313" key="13">
    <source>
        <dbReference type="Proteomes" id="UP001235939"/>
    </source>
</evidence>
<evidence type="ECO:0000256" key="10">
    <source>
        <dbReference type="SAM" id="Phobius"/>
    </source>
</evidence>
<dbReference type="SUPFAM" id="SSF49265">
    <property type="entry name" value="Fibronectin type III"/>
    <property type="match status" value="2"/>
</dbReference>
<keyword evidence="2 10" id="KW-0812">Transmembrane</keyword>
<dbReference type="SUPFAM" id="SSF48726">
    <property type="entry name" value="Immunoglobulin"/>
    <property type="match status" value="1"/>
</dbReference>
<protein>
    <submittedName>
        <fullName evidence="12">DSCAM</fullName>
    </submittedName>
</protein>
<evidence type="ECO:0000256" key="3">
    <source>
        <dbReference type="ARBA" id="ARBA00022729"/>
    </source>
</evidence>
<dbReference type="Gene3D" id="2.60.40.10">
    <property type="entry name" value="Immunoglobulins"/>
    <property type="match status" value="3"/>
</dbReference>
<evidence type="ECO:0000256" key="8">
    <source>
        <dbReference type="ARBA" id="ARBA00023157"/>
    </source>
</evidence>
<dbReference type="InterPro" id="IPR050964">
    <property type="entry name" value="Striated_Muscle_Regulatory"/>
</dbReference>
<feature type="transmembrane region" description="Helical" evidence="10">
    <location>
        <begin position="283"/>
        <end position="306"/>
    </location>
</feature>
<name>A0ABY6KQ66_9ARAC</name>
<dbReference type="InterPro" id="IPR056754">
    <property type="entry name" value="DSCAM/DSCAML_C"/>
</dbReference>
<dbReference type="InterPro" id="IPR003961">
    <property type="entry name" value="FN3_dom"/>
</dbReference>
<evidence type="ECO:0000256" key="1">
    <source>
        <dbReference type="ARBA" id="ARBA00004167"/>
    </source>
</evidence>
<evidence type="ECO:0000256" key="7">
    <source>
        <dbReference type="ARBA" id="ARBA00023136"/>
    </source>
</evidence>
<comment type="subcellular location">
    <subcellularLocation>
        <location evidence="1">Membrane</location>
        <topology evidence="1">Single-pass membrane protein</topology>
    </subcellularLocation>
</comment>
<dbReference type="InterPro" id="IPR013783">
    <property type="entry name" value="Ig-like_fold"/>
</dbReference>
<evidence type="ECO:0000256" key="6">
    <source>
        <dbReference type="ARBA" id="ARBA00022989"/>
    </source>
</evidence>
<accession>A0ABY6KQ66</accession>
<keyword evidence="9" id="KW-0393">Immunoglobulin domain</keyword>
<dbReference type="InterPro" id="IPR036179">
    <property type="entry name" value="Ig-like_dom_sf"/>
</dbReference>
<keyword evidence="5" id="KW-0130">Cell adhesion</keyword>
<organism evidence="12 13">
    <name type="scientific">Cordylochernes scorpioides</name>
    <dbReference type="NCBI Taxonomy" id="51811"/>
    <lineage>
        <taxon>Eukaryota</taxon>
        <taxon>Metazoa</taxon>
        <taxon>Ecdysozoa</taxon>
        <taxon>Arthropoda</taxon>
        <taxon>Chelicerata</taxon>
        <taxon>Arachnida</taxon>
        <taxon>Pseudoscorpiones</taxon>
        <taxon>Cheliferoidea</taxon>
        <taxon>Chernetidae</taxon>
        <taxon>Cordylochernes</taxon>
    </lineage>
</organism>
<keyword evidence="13" id="KW-1185">Reference proteome</keyword>
<dbReference type="InterPro" id="IPR013098">
    <property type="entry name" value="Ig_I-set"/>
</dbReference>
<dbReference type="PANTHER" id="PTHR13817">
    <property type="entry name" value="TITIN"/>
    <property type="match status" value="1"/>
</dbReference>
<keyword evidence="6 10" id="KW-1133">Transmembrane helix</keyword>
<feature type="domain" description="Fibronectin type-III" evidence="11">
    <location>
        <begin position="168"/>
        <end position="263"/>
    </location>
</feature>
<keyword evidence="4" id="KW-0677">Repeat</keyword>
<evidence type="ECO:0000256" key="5">
    <source>
        <dbReference type="ARBA" id="ARBA00022889"/>
    </source>
</evidence>
<evidence type="ECO:0000256" key="9">
    <source>
        <dbReference type="ARBA" id="ARBA00023319"/>
    </source>
</evidence>
<proteinExistence type="predicted"/>
<evidence type="ECO:0000313" key="12">
    <source>
        <dbReference type="EMBL" id="UYV70834.1"/>
    </source>
</evidence>
<dbReference type="Proteomes" id="UP001235939">
    <property type="component" value="Chromosome 08"/>
</dbReference>
<evidence type="ECO:0000256" key="2">
    <source>
        <dbReference type="ARBA" id="ARBA00022692"/>
    </source>
</evidence>
<evidence type="ECO:0000256" key="4">
    <source>
        <dbReference type="ARBA" id="ARBA00022737"/>
    </source>
</evidence>
<dbReference type="PANTHER" id="PTHR13817:SF73">
    <property type="entry name" value="FIBRONECTIN TYPE-III DOMAIN-CONTAINING PROTEIN"/>
    <property type="match status" value="1"/>
</dbReference>
<dbReference type="Pfam" id="PF07679">
    <property type="entry name" value="I-set"/>
    <property type="match status" value="1"/>
</dbReference>
<keyword evidence="8" id="KW-1015">Disulfide bond</keyword>
<sequence length="329" mass="36036">MRLIINECGREEPLPTQHRLEVTRDGSLTIRKLRPEDSGNFTCSVHNKHGSDDVTYSLLVREPPAAESPPFQLQVSTSDPTAVLLDLPKSTEVRGYEVHFKAEGREWQQAHVLPESDGSARLDGLDCGTRYQLYAVPDGSETRLGPITIQSSTIESVHVTKIESVCVAPVAAKQEEVVSSNTTHLLLHLGAWQSGGCPLTGLTVEYRPHSHAHWSVLRADPARPLLAVADVVPDTWYVVRVTARNVVGTTTAEYDVITMTPSGGDLGSHLSAQSSFFEDTTTLVSMASSGVVLIAGIVAVVCLVLYKRRRSSRHHYRGGIYHYICIITF</sequence>
<reference evidence="12 13" key="1">
    <citation type="submission" date="2022-01" db="EMBL/GenBank/DDBJ databases">
        <title>A chromosomal length assembly of Cordylochernes scorpioides.</title>
        <authorList>
            <person name="Zeh D."/>
            <person name="Zeh J."/>
        </authorList>
    </citation>
    <scope>NUCLEOTIDE SEQUENCE [LARGE SCALE GENOMIC DNA]</scope>
    <source>
        <strain evidence="12">IN4F17</strain>
        <tissue evidence="12">Whole Body</tissue>
    </source>
</reference>
<dbReference type="InterPro" id="IPR036116">
    <property type="entry name" value="FN3_sf"/>
</dbReference>
<dbReference type="EMBL" id="CP092870">
    <property type="protein sequence ID" value="UYV70834.1"/>
    <property type="molecule type" value="Genomic_DNA"/>
</dbReference>
<keyword evidence="3" id="KW-0732">Signal</keyword>
<keyword evidence="7 10" id="KW-0472">Membrane</keyword>
<evidence type="ECO:0000259" key="11">
    <source>
        <dbReference type="PROSITE" id="PS50853"/>
    </source>
</evidence>